<gene>
    <name evidence="2" type="ORF">DFH07DRAFT_784804</name>
</gene>
<sequence length="213" mass="23725">MSKGRTSEQGVGTSSATPVIVHRSLVSWQKLNPMSTGGIGIFAVEFLFFGSRKEKERLRWSEEVPAGNGTVPVAGLKNEGQPNHQGKWNRPPLSVLKAEDTELEVDTLELEANETLLSVPPSNSVRLIPTLALGVAGRDQVHFGCIWMARTLFVESRYWVPKYIQDKLFESRSEMQGNTCLTYGCSDEEVEDREGDWGRSTPMSHSRGTFRLP</sequence>
<feature type="region of interest" description="Disordered" evidence="1">
    <location>
        <begin position="191"/>
        <end position="213"/>
    </location>
</feature>
<dbReference type="Proteomes" id="UP001215280">
    <property type="component" value="Unassembled WGS sequence"/>
</dbReference>
<organism evidence="2 3">
    <name type="scientific">Mycena maculata</name>
    <dbReference type="NCBI Taxonomy" id="230809"/>
    <lineage>
        <taxon>Eukaryota</taxon>
        <taxon>Fungi</taxon>
        <taxon>Dikarya</taxon>
        <taxon>Basidiomycota</taxon>
        <taxon>Agaricomycotina</taxon>
        <taxon>Agaricomycetes</taxon>
        <taxon>Agaricomycetidae</taxon>
        <taxon>Agaricales</taxon>
        <taxon>Marasmiineae</taxon>
        <taxon>Mycenaceae</taxon>
        <taxon>Mycena</taxon>
    </lineage>
</organism>
<dbReference type="EMBL" id="JARJLG010000299">
    <property type="protein sequence ID" value="KAJ7718878.1"/>
    <property type="molecule type" value="Genomic_DNA"/>
</dbReference>
<evidence type="ECO:0000313" key="3">
    <source>
        <dbReference type="Proteomes" id="UP001215280"/>
    </source>
</evidence>
<protein>
    <submittedName>
        <fullName evidence="2">Uncharacterized protein</fullName>
    </submittedName>
</protein>
<name>A0AAD7MJ96_9AGAR</name>
<evidence type="ECO:0000256" key="1">
    <source>
        <dbReference type="SAM" id="MobiDB-lite"/>
    </source>
</evidence>
<comment type="caution">
    <text evidence="2">The sequence shown here is derived from an EMBL/GenBank/DDBJ whole genome shotgun (WGS) entry which is preliminary data.</text>
</comment>
<dbReference type="AlphaFoldDB" id="A0AAD7MJ96"/>
<proteinExistence type="predicted"/>
<keyword evidence="3" id="KW-1185">Reference proteome</keyword>
<reference evidence="2" key="1">
    <citation type="submission" date="2023-03" db="EMBL/GenBank/DDBJ databases">
        <title>Massive genome expansion in bonnet fungi (Mycena s.s.) driven by repeated elements and novel gene families across ecological guilds.</title>
        <authorList>
            <consortium name="Lawrence Berkeley National Laboratory"/>
            <person name="Harder C.B."/>
            <person name="Miyauchi S."/>
            <person name="Viragh M."/>
            <person name="Kuo A."/>
            <person name="Thoen E."/>
            <person name="Andreopoulos B."/>
            <person name="Lu D."/>
            <person name="Skrede I."/>
            <person name="Drula E."/>
            <person name="Henrissat B."/>
            <person name="Morin E."/>
            <person name="Kohler A."/>
            <person name="Barry K."/>
            <person name="LaButti K."/>
            <person name="Morin E."/>
            <person name="Salamov A."/>
            <person name="Lipzen A."/>
            <person name="Mereny Z."/>
            <person name="Hegedus B."/>
            <person name="Baldrian P."/>
            <person name="Stursova M."/>
            <person name="Weitz H."/>
            <person name="Taylor A."/>
            <person name="Grigoriev I.V."/>
            <person name="Nagy L.G."/>
            <person name="Martin F."/>
            <person name="Kauserud H."/>
        </authorList>
    </citation>
    <scope>NUCLEOTIDE SEQUENCE</scope>
    <source>
        <strain evidence="2">CBHHK188m</strain>
    </source>
</reference>
<accession>A0AAD7MJ96</accession>
<evidence type="ECO:0000313" key="2">
    <source>
        <dbReference type="EMBL" id="KAJ7718878.1"/>
    </source>
</evidence>